<dbReference type="Proteomes" id="UP000319449">
    <property type="component" value="Unassembled WGS sequence"/>
</dbReference>
<reference evidence="12 13" key="1">
    <citation type="submission" date="2019-07" db="EMBL/GenBank/DDBJ databases">
        <title>Genomic Encyclopedia of Archaeal and Bacterial Type Strains, Phase II (KMG-II): from individual species to whole genera.</title>
        <authorList>
            <person name="Goeker M."/>
        </authorList>
    </citation>
    <scope>NUCLEOTIDE SEQUENCE [LARGE SCALE GENOMIC DNA]</scope>
    <source>
        <strain evidence="12 13">ATCC BAA-1139</strain>
    </source>
</reference>
<keyword evidence="13" id="KW-1185">Reference proteome</keyword>
<dbReference type="Gene3D" id="3.30.450.350">
    <property type="entry name" value="CHASE domain"/>
    <property type="match status" value="1"/>
</dbReference>
<evidence type="ECO:0000256" key="1">
    <source>
        <dbReference type="ARBA" id="ARBA00000085"/>
    </source>
</evidence>
<name>A0A562VHV6_9BACT</name>
<dbReference type="Pfam" id="PF00512">
    <property type="entry name" value="HisKA"/>
    <property type="match status" value="1"/>
</dbReference>
<evidence type="ECO:0000259" key="10">
    <source>
        <dbReference type="PROSITE" id="PS50109"/>
    </source>
</evidence>
<comment type="catalytic activity">
    <reaction evidence="1">
        <text>ATP + protein L-histidine = ADP + protein N-phospho-L-histidine.</text>
        <dbReference type="EC" id="2.7.13.3"/>
    </reaction>
</comment>
<dbReference type="InterPro" id="IPR042240">
    <property type="entry name" value="CHASE_sf"/>
</dbReference>
<evidence type="ECO:0000313" key="13">
    <source>
        <dbReference type="Proteomes" id="UP000319449"/>
    </source>
</evidence>
<dbReference type="EMBL" id="VLLN01000020">
    <property type="protein sequence ID" value="TWJ17543.1"/>
    <property type="molecule type" value="Genomic_DNA"/>
</dbReference>
<gene>
    <name evidence="12" type="ORF">JN12_02938</name>
</gene>
<dbReference type="PANTHER" id="PTHR42878">
    <property type="entry name" value="TWO-COMPONENT HISTIDINE KINASE"/>
    <property type="match status" value="1"/>
</dbReference>
<dbReference type="GO" id="GO:0000155">
    <property type="term" value="F:phosphorelay sensor kinase activity"/>
    <property type="evidence" value="ECO:0007669"/>
    <property type="project" value="InterPro"/>
</dbReference>
<comment type="caution">
    <text evidence="12">The sequence shown here is derived from an EMBL/GenBank/DDBJ whole genome shotgun (WGS) entry which is preliminary data.</text>
</comment>
<keyword evidence="5" id="KW-0808">Transferase</keyword>
<dbReference type="SMART" id="SM01079">
    <property type="entry name" value="CHASE"/>
    <property type="match status" value="1"/>
</dbReference>
<dbReference type="SUPFAM" id="SSF55874">
    <property type="entry name" value="ATPase domain of HSP90 chaperone/DNA topoisomerase II/histidine kinase"/>
    <property type="match status" value="1"/>
</dbReference>
<dbReference type="AlphaFoldDB" id="A0A562VHV6"/>
<dbReference type="InterPro" id="IPR006189">
    <property type="entry name" value="CHASE_dom"/>
</dbReference>
<dbReference type="FunFam" id="3.30.565.10:FF:000006">
    <property type="entry name" value="Sensor histidine kinase WalK"/>
    <property type="match status" value="1"/>
</dbReference>
<protein>
    <recommendedName>
        <fullName evidence="3">histidine kinase</fullName>
        <ecNumber evidence="3">2.7.13.3</ecNumber>
    </recommendedName>
</protein>
<feature type="domain" description="Histidine kinase" evidence="10">
    <location>
        <begin position="380"/>
        <end position="593"/>
    </location>
</feature>
<dbReference type="InterPro" id="IPR003594">
    <property type="entry name" value="HATPase_dom"/>
</dbReference>
<dbReference type="InterPro" id="IPR036097">
    <property type="entry name" value="HisK_dim/P_sf"/>
</dbReference>
<dbReference type="OrthoDB" id="5290456at2"/>
<dbReference type="PANTHER" id="PTHR42878:SF15">
    <property type="entry name" value="BACTERIOPHYTOCHROME"/>
    <property type="match status" value="1"/>
</dbReference>
<keyword evidence="6" id="KW-0812">Transmembrane</keyword>
<dbReference type="Gene3D" id="1.10.287.130">
    <property type="match status" value="1"/>
</dbReference>
<evidence type="ECO:0000256" key="2">
    <source>
        <dbReference type="ARBA" id="ARBA00004370"/>
    </source>
</evidence>
<evidence type="ECO:0000256" key="6">
    <source>
        <dbReference type="ARBA" id="ARBA00022692"/>
    </source>
</evidence>
<dbReference type="GO" id="GO:0030295">
    <property type="term" value="F:protein kinase activator activity"/>
    <property type="evidence" value="ECO:0007669"/>
    <property type="project" value="TreeGrafter"/>
</dbReference>
<dbReference type="InterPro" id="IPR036890">
    <property type="entry name" value="HATPase_C_sf"/>
</dbReference>
<accession>A0A562VHV6</accession>
<proteinExistence type="predicted"/>
<dbReference type="Pfam" id="PF03924">
    <property type="entry name" value="CHASE"/>
    <property type="match status" value="1"/>
</dbReference>
<dbReference type="PROSITE" id="PS50109">
    <property type="entry name" value="HIS_KIN"/>
    <property type="match status" value="1"/>
</dbReference>
<evidence type="ECO:0000256" key="5">
    <source>
        <dbReference type="ARBA" id="ARBA00022679"/>
    </source>
</evidence>
<dbReference type="InterPro" id="IPR003661">
    <property type="entry name" value="HisK_dim/P_dom"/>
</dbReference>
<dbReference type="SMART" id="SM00387">
    <property type="entry name" value="HATPase_c"/>
    <property type="match status" value="1"/>
</dbReference>
<dbReference type="InterPro" id="IPR004358">
    <property type="entry name" value="Sig_transdc_His_kin-like_C"/>
</dbReference>
<organism evidence="12 13">
    <name type="scientific">Geobacter argillaceus</name>
    <dbReference type="NCBI Taxonomy" id="345631"/>
    <lineage>
        <taxon>Bacteria</taxon>
        <taxon>Pseudomonadati</taxon>
        <taxon>Thermodesulfobacteriota</taxon>
        <taxon>Desulfuromonadia</taxon>
        <taxon>Geobacterales</taxon>
        <taxon>Geobacteraceae</taxon>
        <taxon>Geobacter</taxon>
    </lineage>
</organism>
<dbReference type="GO" id="GO:0000156">
    <property type="term" value="F:phosphorelay response regulator activity"/>
    <property type="evidence" value="ECO:0007669"/>
    <property type="project" value="TreeGrafter"/>
</dbReference>
<comment type="subcellular location">
    <subcellularLocation>
        <location evidence="2">Membrane</location>
    </subcellularLocation>
</comment>
<dbReference type="GO" id="GO:0016020">
    <property type="term" value="C:membrane"/>
    <property type="evidence" value="ECO:0007669"/>
    <property type="project" value="UniProtKB-SubCell"/>
</dbReference>
<dbReference type="Pfam" id="PF02518">
    <property type="entry name" value="HATPase_c"/>
    <property type="match status" value="1"/>
</dbReference>
<dbReference type="PROSITE" id="PS50839">
    <property type="entry name" value="CHASE"/>
    <property type="match status" value="1"/>
</dbReference>
<evidence type="ECO:0000256" key="3">
    <source>
        <dbReference type="ARBA" id="ARBA00012438"/>
    </source>
</evidence>
<keyword evidence="9" id="KW-0472">Membrane</keyword>
<keyword evidence="4" id="KW-0597">Phosphoprotein</keyword>
<evidence type="ECO:0000256" key="4">
    <source>
        <dbReference type="ARBA" id="ARBA00022553"/>
    </source>
</evidence>
<evidence type="ECO:0000259" key="11">
    <source>
        <dbReference type="PROSITE" id="PS50839"/>
    </source>
</evidence>
<keyword evidence="8" id="KW-1133">Transmembrane helix</keyword>
<dbReference type="SMART" id="SM00388">
    <property type="entry name" value="HisKA"/>
    <property type="match status" value="1"/>
</dbReference>
<evidence type="ECO:0000313" key="12">
    <source>
        <dbReference type="EMBL" id="TWJ17543.1"/>
    </source>
</evidence>
<dbReference type="InterPro" id="IPR005467">
    <property type="entry name" value="His_kinase_dom"/>
</dbReference>
<dbReference type="PRINTS" id="PR00344">
    <property type="entry name" value="BCTRLSENSOR"/>
</dbReference>
<sequence length="593" mass="66857">MSRLAQWLPWLLLVVGLLVTLQMWKQKQQAVERNLRSKFDSRVQENLLIIKQRMVAYEQVLRGARGLFAASGVVARRDFYEYVAALRLSDNYPGIQGVGYSLIVPAVDKQRHIDTIRAEGFPNYTIKPEGERETYTAIIYLEPFTARNLRAFGYDMYSERVRRAAMERARDTGRVALSGKVRLVQEPTERQQAGVLIYLPVYQNGKPRDTVATRRSAIVGWVYAPFRMDDLMAGLFGQHAGEIDIEIYDGQEISKTTLLHDADKIRFDGMVDPPLRSIRQLEIAGRIWTVTFRALPSFAVSPESGTAEYVASTGIVLSLFLTLTTWMLAIGRARTIKADEALAAKQKQLEDLNHSLEQRVYNRTAELERLNRELESFCYSISHEMRAPIARLEGFSRAIEDSVGDSGSDQLVHYAERLGVACRRMRSVIDGLLLMYRITREEMVCAPVDLSQISRGILAELLHGAGDRTITVTIAPGVVVLGDRRMLRICLQHLLCNAVKYSARNPEAAIEFGQMVHAGEKVYFVRDNGAGFDMAFAGKLFEPFCRLHSESEFEGSGIGLPTVHRVIERHGGRIWAEAEPGKGATFFFTIRDE</sequence>
<dbReference type="GO" id="GO:0007234">
    <property type="term" value="P:osmosensory signaling via phosphorelay pathway"/>
    <property type="evidence" value="ECO:0007669"/>
    <property type="project" value="TreeGrafter"/>
</dbReference>
<dbReference type="SUPFAM" id="SSF47384">
    <property type="entry name" value="Homodimeric domain of signal transducing histidine kinase"/>
    <property type="match status" value="1"/>
</dbReference>
<keyword evidence="7" id="KW-0418">Kinase</keyword>
<dbReference type="CDD" id="cd00082">
    <property type="entry name" value="HisKA"/>
    <property type="match status" value="1"/>
</dbReference>
<dbReference type="EC" id="2.7.13.3" evidence="3"/>
<evidence type="ECO:0000256" key="8">
    <source>
        <dbReference type="ARBA" id="ARBA00022989"/>
    </source>
</evidence>
<dbReference type="Gene3D" id="3.30.565.10">
    <property type="entry name" value="Histidine kinase-like ATPase, C-terminal domain"/>
    <property type="match status" value="1"/>
</dbReference>
<evidence type="ECO:0000256" key="9">
    <source>
        <dbReference type="ARBA" id="ARBA00023136"/>
    </source>
</evidence>
<feature type="domain" description="CHASE" evidence="11">
    <location>
        <begin position="70"/>
        <end position="291"/>
    </location>
</feature>
<evidence type="ECO:0000256" key="7">
    <source>
        <dbReference type="ARBA" id="ARBA00022777"/>
    </source>
</evidence>
<dbReference type="InterPro" id="IPR050351">
    <property type="entry name" value="BphY/WalK/GraS-like"/>
</dbReference>